<evidence type="ECO:0000256" key="1">
    <source>
        <dbReference type="ARBA" id="ARBA00004141"/>
    </source>
</evidence>
<feature type="transmembrane region" description="Helical" evidence="6">
    <location>
        <begin position="105"/>
        <end position="123"/>
    </location>
</feature>
<feature type="transmembrane region" description="Helical" evidence="6">
    <location>
        <begin position="37"/>
        <end position="56"/>
    </location>
</feature>
<keyword evidence="10" id="KW-1185">Reference proteome</keyword>
<feature type="compositionally biased region" description="Pro residues" evidence="5">
    <location>
        <begin position="1"/>
        <end position="10"/>
    </location>
</feature>
<evidence type="ECO:0000313" key="9">
    <source>
        <dbReference type="Proteomes" id="UP000199482"/>
    </source>
</evidence>
<feature type="compositionally biased region" description="Low complexity" evidence="5">
    <location>
        <begin position="11"/>
        <end position="20"/>
    </location>
</feature>
<name>A0A1H1S3G3_9MICO</name>
<dbReference type="STRING" id="589382.SAMN04489721_1297"/>
<dbReference type="Proteomes" id="UP000893823">
    <property type="component" value="Unassembled WGS sequence"/>
</dbReference>
<comment type="subcellular location">
    <subcellularLocation>
        <location evidence="1">Membrane</location>
        <topology evidence="1">Multi-pass membrane protein</topology>
    </subcellularLocation>
</comment>
<evidence type="ECO:0000313" key="10">
    <source>
        <dbReference type="Proteomes" id="UP000893823"/>
    </source>
</evidence>
<keyword evidence="4 6" id="KW-0472">Membrane</keyword>
<evidence type="ECO:0000313" key="8">
    <source>
        <dbReference type="EMBL" id="SDS42318.1"/>
    </source>
</evidence>
<keyword evidence="2 6" id="KW-0812">Transmembrane</keyword>
<gene>
    <name evidence="7" type="ORF">BCL57_003117</name>
    <name evidence="8" type="ORF">SAMN04489721_1297</name>
</gene>
<keyword evidence="3 6" id="KW-1133">Transmembrane helix</keyword>
<dbReference type="RefSeq" id="WP_092670274.1">
    <property type="nucleotide sequence ID" value="NZ_BMDN01000006.1"/>
</dbReference>
<proteinExistence type="predicted"/>
<reference evidence="7" key="3">
    <citation type="submission" date="2022-06" db="EMBL/GenBank/DDBJ databases">
        <title>Genomic Encyclopedia of Type Strains, Phase III (KMG-III): the genomes of soil and plant-associated and newly described type strains.</title>
        <authorList>
            <person name="Whitman W."/>
        </authorList>
    </citation>
    <scope>NUCLEOTIDE SEQUENCE</scope>
    <source>
        <strain evidence="7">CPCC 202695</strain>
    </source>
</reference>
<sequence length="141" mass="15284">MTDPSVPPHDPNAAPQPAAAEAGAPLSQEQDVQWGSFAHLGGILGILPSLIIWLVFKDRGRFTATESKEALNFQITALIGWVALFIVSSILTAVTFGLFGFVASLLYLALWAAVVVFSVLGFLKAKEGQHYRYPFAIRLIK</sequence>
<reference evidence="8" key="1">
    <citation type="submission" date="2016-10" db="EMBL/GenBank/DDBJ databases">
        <authorList>
            <person name="de Groot N.N."/>
        </authorList>
    </citation>
    <scope>NUCLEOTIDE SEQUENCE [LARGE SCALE GENOMIC DNA]</scope>
    <source>
        <strain evidence="8">CPCC 202695</strain>
    </source>
</reference>
<dbReference type="EMBL" id="SODL02000006">
    <property type="protein sequence ID" value="MCP2368938.1"/>
    <property type="molecule type" value="Genomic_DNA"/>
</dbReference>
<organism evidence="8 9">
    <name type="scientific">Agromyces flavus</name>
    <dbReference type="NCBI Taxonomy" id="589382"/>
    <lineage>
        <taxon>Bacteria</taxon>
        <taxon>Bacillati</taxon>
        <taxon>Actinomycetota</taxon>
        <taxon>Actinomycetes</taxon>
        <taxon>Micrococcales</taxon>
        <taxon>Microbacteriaceae</taxon>
        <taxon>Agromyces</taxon>
    </lineage>
</organism>
<feature type="region of interest" description="Disordered" evidence="5">
    <location>
        <begin position="1"/>
        <end position="20"/>
    </location>
</feature>
<dbReference type="AlphaFoldDB" id="A0A1H1S3G3"/>
<dbReference type="InterPro" id="IPR019109">
    <property type="entry name" value="MamF_MmsF"/>
</dbReference>
<dbReference type="Proteomes" id="UP000199482">
    <property type="component" value="Chromosome I"/>
</dbReference>
<evidence type="ECO:0000256" key="2">
    <source>
        <dbReference type="ARBA" id="ARBA00022692"/>
    </source>
</evidence>
<evidence type="ECO:0000256" key="3">
    <source>
        <dbReference type="ARBA" id="ARBA00022989"/>
    </source>
</evidence>
<reference evidence="9" key="2">
    <citation type="submission" date="2016-10" db="EMBL/GenBank/DDBJ databases">
        <authorList>
            <person name="Varghese N."/>
            <person name="Submissions S."/>
        </authorList>
    </citation>
    <scope>NUCLEOTIDE SEQUENCE [LARGE SCALE GENOMIC DNA]</scope>
    <source>
        <strain evidence="9">CPCC 202695</strain>
    </source>
</reference>
<evidence type="ECO:0000256" key="4">
    <source>
        <dbReference type="ARBA" id="ARBA00023136"/>
    </source>
</evidence>
<evidence type="ECO:0000313" key="7">
    <source>
        <dbReference type="EMBL" id="MCP2368938.1"/>
    </source>
</evidence>
<dbReference type="EMBL" id="LT629755">
    <property type="protein sequence ID" value="SDS42318.1"/>
    <property type="molecule type" value="Genomic_DNA"/>
</dbReference>
<feature type="transmembrane region" description="Helical" evidence="6">
    <location>
        <begin position="77"/>
        <end position="99"/>
    </location>
</feature>
<evidence type="ECO:0000256" key="5">
    <source>
        <dbReference type="SAM" id="MobiDB-lite"/>
    </source>
</evidence>
<accession>A0A1H1S3G3</accession>
<protein>
    <submittedName>
        <fullName evidence="7">Tic20 family protein</fullName>
    </submittedName>
</protein>
<dbReference type="Pfam" id="PF09685">
    <property type="entry name" value="MamF_MmsF"/>
    <property type="match status" value="1"/>
</dbReference>
<evidence type="ECO:0000256" key="6">
    <source>
        <dbReference type="SAM" id="Phobius"/>
    </source>
</evidence>